<reference evidence="2" key="1">
    <citation type="submission" date="2017-01" db="EMBL/GenBank/DDBJ databases">
        <title>High-throughput sequencing uncovers low homogeneity in the biogeography of single-stranded DNA viruses.</title>
        <authorList>
            <person name="Pearson V.M."/>
            <person name="Rokyta D.R."/>
        </authorList>
    </citation>
    <scope>NUCLEOTIDE SEQUENCE</scope>
</reference>
<evidence type="ECO:0000256" key="1">
    <source>
        <dbReference type="SAM" id="MobiDB-lite"/>
    </source>
</evidence>
<organism evidence="2">
    <name type="scientific">uncultured virus</name>
    <dbReference type="NCBI Taxonomy" id="340016"/>
    <lineage>
        <taxon>Viruses</taxon>
        <taxon>environmental samples</taxon>
    </lineage>
</organism>
<proteinExistence type="predicted"/>
<protein>
    <submittedName>
        <fullName evidence="2">Capsid</fullName>
    </submittedName>
</protein>
<evidence type="ECO:0000313" key="2">
    <source>
        <dbReference type="EMBL" id="AUM61756.1"/>
    </source>
</evidence>
<accession>A0A2K9LS78</accession>
<name>A0A2K9LS78_9VIRU</name>
<gene>
    <name evidence="2" type="primary">Cap</name>
</gene>
<feature type="region of interest" description="Disordered" evidence="1">
    <location>
        <begin position="1"/>
        <end position="27"/>
    </location>
</feature>
<dbReference type="EMBL" id="KY487843">
    <property type="protein sequence ID" value="AUM61756.1"/>
    <property type="molecule type" value="Genomic_DNA"/>
</dbReference>
<sequence>MAKFRRYRRNRRKTTRRKTRTVGKRGFKKAPLKSIVTFGKGLPSKVMTTHKYCEVTTQTSTWPTVGHIQYRANGMFDPNITAGGHQPMYFDQLAALYDHFCVISSKITIEVVPSTTDEPIACGIFLNDNTSGETDFQTLMEYSQSSYRLIPITMAKPVTLSCVFNAKKVFGGSILSNTELQGTPSADPTEQSVFDFWLIGAYGTNVSATVTVIIEYTAIWKELKDIAGS</sequence>